<protein>
    <submittedName>
        <fullName evidence="1">Uncharacterized protein</fullName>
    </submittedName>
</protein>
<evidence type="ECO:0000313" key="2">
    <source>
        <dbReference type="Proteomes" id="UP000282378"/>
    </source>
</evidence>
<gene>
    <name evidence="1" type="ORF">APX70_00648</name>
</gene>
<dbReference type="EMBL" id="RBNL01001503">
    <property type="protein sequence ID" value="RML88943.1"/>
    <property type="molecule type" value="Genomic_DNA"/>
</dbReference>
<evidence type="ECO:0000313" key="1">
    <source>
        <dbReference type="EMBL" id="RML88943.1"/>
    </source>
</evidence>
<reference evidence="1 2" key="1">
    <citation type="submission" date="2018-08" db="EMBL/GenBank/DDBJ databases">
        <title>Recombination of ecologically and evolutionarily significant loci maintains genetic cohesion in the Pseudomonas syringae species complex.</title>
        <authorList>
            <person name="Dillon M."/>
            <person name="Thakur S."/>
            <person name="Almeida R.N.D."/>
            <person name="Weir B.S."/>
            <person name="Guttman D.S."/>
        </authorList>
    </citation>
    <scope>NUCLEOTIDE SEQUENCE [LARGE SCALE GENOMIC DNA]</scope>
    <source>
        <strain evidence="1 2">88_10</strain>
    </source>
</reference>
<proteinExistence type="predicted"/>
<organism evidence="1 2">
    <name type="scientific">Pseudomonas syringae pv. maculicola</name>
    <dbReference type="NCBI Taxonomy" id="59511"/>
    <lineage>
        <taxon>Bacteria</taxon>
        <taxon>Pseudomonadati</taxon>
        <taxon>Pseudomonadota</taxon>
        <taxon>Gammaproteobacteria</taxon>
        <taxon>Pseudomonadales</taxon>
        <taxon>Pseudomonadaceae</taxon>
        <taxon>Pseudomonas</taxon>
    </lineage>
</organism>
<dbReference type="AlphaFoldDB" id="A0A3M2ZL34"/>
<sequence>MKMGQLLFQLLQQVAGPGLMLMGSLYLLAQCGGVHGSWNS</sequence>
<comment type="caution">
    <text evidence="1">The sequence shown here is derived from an EMBL/GenBank/DDBJ whole genome shotgun (WGS) entry which is preliminary data.</text>
</comment>
<name>A0A3M2ZL34_PSEYM</name>
<accession>A0A3M2ZL34</accession>
<dbReference type="Proteomes" id="UP000282378">
    <property type="component" value="Unassembled WGS sequence"/>
</dbReference>